<dbReference type="SUPFAM" id="SSF55785">
    <property type="entry name" value="PYP-like sensor domain (PAS domain)"/>
    <property type="match status" value="1"/>
</dbReference>
<dbReference type="Proteomes" id="UP001154240">
    <property type="component" value="Unassembled WGS sequence"/>
</dbReference>
<feature type="domain" description="PAS" evidence="5">
    <location>
        <begin position="34"/>
        <end position="86"/>
    </location>
</feature>
<evidence type="ECO:0000313" key="6">
    <source>
        <dbReference type="EMBL" id="MDG4474692.1"/>
    </source>
</evidence>
<organism evidence="6 7">
    <name type="scientific">Thiovibrio frasassiensis</name>
    <dbReference type="NCBI Taxonomy" id="2984131"/>
    <lineage>
        <taxon>Bacteria</taxon>
        <taxon>Pseudomonadati</taxon>
        <taxon>Thermodesulfobacteriota</taxon>
        <taxon>Desulfobulbia</taxon>
        <taxon>Desulfobulbales</taxon>
        <taxon>Thiovibrionaceae</taxon>
        <taxon>Thiovibrio</taxon>
    </lineage>
</organism>
<dbReference type="CDD" id="cd06170">
    <property type="entry name" value="LuxR_C_like"/>
    <property type="match status" value="1"/>
</dbReference>
<feature type="domain" description="HTH luxR-type" evidence="4">
    <location>
        <begin position="217"/>
        <end position="283"/>
    </location>
</feature>
<dbReference type="Pfam" id="PF00989">
    <property type="entry name" value="PAS"/>
    <property type="match status" value="1"/>
</dbReference>
<gene>
    <name evidence="6" type="ORF">OLX77_00780</name>
</gene>
<dbReference type="Gene3D" id="1.10.10.10">
    <property type="entry name" value="Winged helix-like DNA-binding domain superfamily/Winged helix DNA-binding domain"/>
    <property type="match status" value="1"/>
</dbReference>
<protein>
    <submittedName>
        <fullName evidence="6">PAS domain S-box protein</fullName>
    </submittedName>
</protein>
<name>A0A9X4MKU9_9BACT</name>
<dbReference type="InterPro" id="IPR000014">
    <property type="entry name" value="PAS"/>
</dbReference>
<keyword evidence="1" id="KW-0805">Transcription regulation</keyword>
<comment type="caution">
    <text evidence="6">The sequence shown here is derived from an EMBL/GenBank/DDBJ whole genome shotgun (WGS) entry which is preliminary data.</text>
</comment>
<evidence type="ECO:0000313" key="7">
    <source>
        <dbReference type="Proteomes" id="UP001154240"/>
    </source>
</evidence>
<dbReference type="InterPro" id="IPR035965">
    <property type="entry name" value="PAS-like_dom_sf"/>
</dbReference>
<reference evidence="6" key="2">
    <citation type="submission" date="2022-10" db="EMBL/GenBank/DDBJ databases">
        <authorList>
            <person name="Aronson H.S."/>
        </authorList>
    </citation>
    <scope>NUCLEOTIDE SEQUENCE</scope>
    <source>
        <strain evidence="6">RS19-109</strain>
    </source>
</reference>
<dbReference type="SMART" id="SM00091">
    <property type="entry name" value="PAS"/>
    <property type="match status" value="1"/>
</dbReference>
<dbReference type="AlphaFoldDB" id="A0A9X4MKU9"/>
<dbReference type="PRINTS" id="PR00038">
    <property type="entry name" value="HTHLUXR"/>
</dbReference>
<dbReference type="SMART" id="SM00421">
    <property type="entry name" value="HTH_LUXR"/>
    <property type="match status" value="1"/>
</dbReference>
<dbReference type="EMBL" id="JAPHEH010000001">
    <property type="protein sequence ID" value="MDG4474692.1"/>
    <property type="molecule type" value="Genomic_DNA"/>
</dbReference>
<proteinExistence type="predicted"/>
<keyword evidence="2" id="KW-0238">DNA-binding</keyword>
<sequence length="283" mass="32317">MKAGPSDADKTLTNETSRLHELAALCLEWAWETDAQGNFTYCSPSCTVLYGYKPMELLGCNSIETLIPPEDRETQRQILEKIRLSKKPRNGWRRRGVRKDGTVIPIETHCLPLLARTTVVGFRGISRDISALQALELRLEHKARELTEVNNALTLLLHQAAEARAEHERRIHDNLQRLVIPYLDKIQDRAKDEELQLYLRVALNNLEKITSTFSLALSTRLDGLTPRELEIAELTKQGRSTKEMAAILDISSRTVEFYRDKLRVKLGLKCKKINLRSYLSSLV</sequence>
<dbReference type="PANTHER" id="PTHR44688:SF16">
    <property type="entry name" value="DNA-BINDING TRANSCRIPTIONAL ACTIVATOR DEVR_DOSR"/>
    <property type="match status" value="1"/>
</dbReference>
<evidence type="ECO:0000259" key="5">
    <source>
        <dbReference type="PROSITE" id="PS50112"/>
    </source>
</evidence>
<dbReference type="SUPFAM" id="SSF46894">
    <property type="entry name" value="C-terminal effector domain of the bipartite response regulators"/>
    <property type="match status" value="1"/>
</dbReference>
<dbReference type="GO" id="GO:0003677">
    <property type="term" value="F:DNA binding"/>
    <property type="evidence" value="ECO:0007669"/>
    <property type="project" value="UniProtKB-KW"/>
</dbReference>
<dbReference type="Pfam" id="PF00196">
    <property type="entry name" value="GerE"/>
    <property type="match status" value="1"/>
</dbReference>
<dbReference type="NCBIfam" id="TIGR00229">
    <property type="entry name" value="sensory_box"/>
    <property type="match status" value="1"/>
</dbReference>
<evidence type="ECO:0000256" key="2">
    <source>
        <dbReference type="ARBA" id="ARBA00023125"/>
    </source>
</evidence>
<dbReference type="PROSITE" id="PS50043">
    <property type="entry name" value="HTH_LUXR_2"/>
    <property type="match status" value="1"/>
</dbReference>
<keyword evidence="7" id="KW-1185">Reference proteome</keyword>
<dbReference type="CDD" id="cd00130">
    <property type="entry name" value="PAS"/>
    <property type="match status" value="1"/>
</dbReference>
<accession>A0A9X4MKU9</accession>
<dbReference type="PROSITE" id="PS50112">
    <property type="entry name" value="PAS"/>
    <property type="match status" value="1"/>
</dbReference>
<dbReference type="RefSeq" id="WP_307631673.1">
    <property type="nucleotide sequence ID" value="NZ_JAPHEH010000001.1"/>
</dbReference>
<evidence type="ECO:0000256" key="1">
    <source>
        <dbReference type="ARBA" id="ARBA00023015"/>
    </source>
</evidence>
<dbReference type="Gene3D" id="3.30.450.20">
    <property type="entry name" value="PAS domain"/>
    <property type="match status" value="1"/>
</dbReference>
<dbReference type="GO" id="GO:0006355">
    <property type="term" value="P:regulation of DNA-templated transcription"/>
    <property type="evidence" value="ECO:0007669"/>
    <property type="project" value="InterPro"/>
</dbReference>
<dbReference type="InterPro" id="IPR016032">
    <property type="entry name" value="Sig_transdc_resp-reg_C-effctor"/>
</dbReference>
<evidence type="ECO:0000259" key="4">
    <source>
        <dbReference type="PROSITE" id="PS50043"/>
    </source>
</evidence>
<dbReference type="PANTHER" id="PTHR44688">
    <property type="entry name" value="DNA-BINDING TRANSCRIPTIONAL ACTIVATOR DEVR_DOSR"/>
    <property type="match status" value="1"/>
</dbReference>
<keyword evidence="3" id="KW-0804">Transcription</keyword>
<reference evidence="6" key="1">
    <citation type="journal article" date="2022" name="bioRxiv">
        <title>Thiovibrio frasassiensisgen. nov., sp. nov., an autotrophic, elemental sulfur disproportionating bacterium isolated from sulfidic karst sediment, and proposal of Thiovibrionaceae fam. nov.</title>
        <authorList>
            <person name="Aronson H."/>
            <person name="Thomas C."/>
            <person name="Bhattacharyya M."/>
            <person name="Eckstein S."/>
            <person name="Jensen S."/>
            <person name="Barco R."/>
            <person name="Macalady J."/>
            <person name="Amend J."/>
        </authorList>
    </citation>
    <scope>NUCLEOTIDE SEQUENCE</scope>
    <source>
        <strain evidence="6">RS19-109</strain>
    </source>
</reference>
<dbReference type="InterPro" id="IPR013767">
    <property type="entry name" value="PAS_fold"/>
</dbReference>
<evidence type="ECO:0000256" key="3">
    <source>
        <dbReference type="ARBA" id="ARBA00023163"/>
    </source>
</evidence>
<dbReference type="InterPro" id="IPR000792">
    <property type="entry name" value="Tscrpt_reg_LuxR_C"/>
</dbReference>
<dbReference type="InterPro" id="IPR036388">
    <property type="entry name" value="WH-like_DNA-bd_sf"/>
</dbReference>